<evidence type="ECO:0000313" key="12">
    <source>
        <dbReference type="EMBL" id="CAI4002388.1"/>
    </source>
</evidence>
<keyword evidence="14" id="KW-1185">Reference proteome</keyword>
<keyword evidence="6" id="KW-0833">Ubl conjugation pathway</keyword>
<feature type="region of interest" description="Disordered" evidence="9">
    <location>
        <begin position="1"/>
        <end position="23"/>
    </location>
</feature>
<dbReference type="OrthoDB" id="6050183at2759"/>
<protein>
    <recommendedName>
        <fullName evidence="15">RING-type domain-containing protein</fullName>
    </recommendedName>
</protein>
<keyword evidence="7" id="KW-0862">Zinc</keyword>
<evidence type="ECO:0000313" key="14">
    <source>
        <dbReference type="Proteomes" id="UP001152797"/>
    </source>
</evidence>
<keyword evidence="4" id="KW-0677">Repeat</keyword>
<evidence type="ECO:0000259" key="10">
    <source>
        <dbReference type="PROSITE" id="PS50089"/>
    </source>
</evidence>
<dbReference type="GO" id="GO:0043130">
    <property type="term" value="F:ubiquitin binding"/>
    <property type="evidence" value="ECO:0007669"/>
    <property type="project" value="TreeGrafter"/>
</dbReference>
<comment type="pathway">
    <text evidence="1">Protein modification; protein ubiquitination.</text>
</comment>
<evidence type="ECO:0000256" key="1">
    <source>
        <dbReference type="ARBA" id="ARBA00004906"/>
    </source>
</evidence>
<organism evidence="12">
    <name type="scientific">Cladocopium goreaui</name>
    <dbReference type="NCBI Taxonomy" id="2562237"/>
    <lineage>
        <taxon>Eukaryota</taxon>
        <taxon>Sar</taxon>
        <taxon>Alveolata</taxon>
        <taxon>Dinophyceae</taxon>
        <taxon>Suessiales</taxon>
        <taxon>Symbiodiniaceae</taxon>
        <taxon>Cladocopium</taxon>
    </lineage>
</organism>
<dbReference type="PANTHER" id="PTHR22770">
    <property type="entry name" value="UBIQUITIN CONJUGATING ENZYME 7 INTERACTING PROTEIN-RELATED"/>
    <property type="match status" value="1"/>
</dbReference>
<dbReference type="Proteomes" id="UP001152797">
    <property type="component" value="Unassembled WGS sequence"/>
</dbReference>
<evidence type="ECO:0000256" key="5">
    <source>
        <dbReference type="ARBA" id="ARBA00022771"/>
    </source>
</evidence>
<dbReference type="EMBL" id="CAMXCT030003097">
    <property type="protein sequence ID" value="CAL4789700.1"/>
    <property type="molecule type" value="Genomic_DNA"/>
</dbReference>
<dbReference type="GO" id="GO:0004842">
    <property type="term" value="F:ubiquitin-protein transferase activity"/>
    <property type="evidence" value="ECO:0007669"/>
    <property type="project" value="TreeGrafter"/>
</dbReference>
<dbReference type="GO" id="GO:0000151">
    <property type="term" value="C:ubiquitin ligase complex"/>
    <property type="evidence" value="ECO:0007669"/>
    <property type="project" value="TreeGrafter"/>
</dbReference>
<dbReference type="GO" id="GO:0008270">
    <property type="term" value="F:zinc ion binding"/>
    <property type="evidence" value="ECO:0007669"/>
    <property type="project" value="UniProtKB-KW"/>
</dbReference>
<reference evidence="12" key="1">
    <citation type="submission" date="2022-10" db="EMBL/GenBank/DDBJ databases">
        <authorList>
            <person name="Chen Y."/>
            <person name="Dougan E. K."/>
            <person name="Chan C."/>
            <person name="Rhodes N."/>
            <person name="Thang M."/>
        </authorList>
    </citation>
    <scope>NUCLEOTIDE SEQUENCE</scope>
</reference>
<dbReference type="GO" id="GO:0097039">
    <property type="term" value="P:protein linear polyubiquitination"/>
    <property type="evidence" value="ECO:0007669"/>
    <property type="project" value="TreeGrafter"/>
</dbReference>
<dbReference type="AlphaFoldDB" id="A0A9P1D2B9"/>
<reference evidence="13 14" key="2">
    <citation type="submission" date="2024-05" db="EMBL/GenBank/DDBJ databases">
        <authorList>
            <person name="Chen Y."/>
            <person name="Shah S."/>
            <person name="Dougan E. K."/>
            <person name="Thang M."/>
            <person name="Chan C."/>
        </authorList>
    </citation>
    <scope>NUCLEOTIDE SEQUENCE [LARGE SCALE GENOMIC DNA]</scope>
</reference>
<evidence type="ECO:0000256" key="7">
    <source>
        <dbReference type="ARBA" id="ARBA00022833"/>
    </source>
</evidence>
<evidence type="ECO:0000256" key="9">
    <source>
        <dbReference type="SAM" id="MobiDB-lite"/>
    </source>
</evidence>
<dbReference type="SMART" id="SM00184">
    <property type="entry name" value="RING"/>
    <property type="match status" value="2"/>
</dbReference>
<evidence type="ECO:0000256" key="4">
    <source>
        <dbReference type="ARBA" id="ARBA00022737"/>
    </source>
</evidence>
<dbReference type="InterPro" id="IPR013083">
    <property type="entry name" value="Znf_RING/FYVE/PHD"/>
</dbReference>
<evidence type="ECO:0000259" key="11">
    <source>
        <dbReference type="PROSITE" id="PS51873"/>
    </source>
</evidence>
<evidence type="ECO:0000256" key="2">
    <source>
        <dbReference type="ARBA" id="ARBA00022679"/>
    </source>
</evidence>
<keyword evidence="5 8" id="KW-0863">Zinc-finger</keyword>
<keyword evidence="2" id="KW-0808">Transferase</keyword>
<dbReference type="InterPro" id="IPR051628">
    <property type="entry name" value="LUBAC_E3_Ligases"/>
</dbReference>
<dbReference type="PROSITE" id="PS50089">
    <property type="entry name" value="ZF_RING_2"/>
    <property type="match status" value="1"/>
</dbReference>
<accession>A0A9P1D2B9</accession>
<evidence type="ECO:0000313" key="13">
    <source>
        <dbReference type="EMBL" id="CAL4789700.1"/>
    </source>
</evidence>
<dbReference type="Pfam" id="PF01485">
    <property type="entry name" value="IBR"/>
    <property type="match status" value="1"/>
</dbReference>
<evidence type="ECO:0000256" key="3">
    <source>
        <dbReference type="ARBA" id="ARBA00022723"/>
    </source>
</evidence>
<proteinExistence type="predicted"/>
<dbReference type="PANTHER" id="PTHR22770:SF13">
    <property type="entry name" value="RING-TYPE DOMAIN-CONTAINING PROTEIN"/>
    <property type="match status" value="1"/>
</dbReference>
<evidence type="ECO:0000256" key="6">
    <source>
        <dbReference type="ARBA" id="ARBA00022786"/>
    </source>
</evidence>
<evidence type="ECO:0008006" key="15">
    <source>
        <dbReference type="Google" id="ProtNLM"/>
    </source>
</evidence>
<evidence type="ECO:0000256" key="8">
    <source>
        <dbReference type="PROSITE-ProRule" id="PRU00175"/>
    </source>
</evidence>
<sequence>MGVLPTPSRASVDGKSPGRCSSPKAMQLNSQDDVCKICCCDTSPWRSVRLACGHGWYCASCMLRHAEARLEMGAASITCPECSAILAERDLRKLLPTETIDRLLARSLEQAVNCAADIRACPTPNCPMRVALEEGDVARFKCTMCKKESCLRCGRQPFHRGLTCEEYSEKMKNNTKAAKKERQADRLFEQWMQETGTKQCPCCRMAVTKQNLDRQQTQYSECHKMSCRNCGTKFCFKCLAILSESFTCGCTIDAHGFINPVTGRIVKHLKKRAKK</sequence>
<dbReference type="EMBL" id="CAMXCT010003097">
    <property type="protein sequence ID" value="CAI4002388.1"/>
    <property type="molecule type" value="Genomic_DNA"/>
</dbReference>
<feature type="domain" description="RING-type" evidence="10">
    <location>
        <begin position="35"/>
        <end position="83"/>
    </location>
</feature>
<dbReference type="SUPFAM" id="SSF57850">
    <property type="entry name" value="RING/U-box"/>
    <property type="match status" value="3"/>
</dbReference>
<dbReference type="CDD" id="cd20335">
    <property type="entry name" value="BRcat_RBR"/>
    <property type="match status" value="1"/>
</dbReference>
<dbReference type="PROSITE" id="PS51873">
    <property type="entry name" value="TRIAD"/>
    <property type="match status" value="1"/>
</dbReference>
<dbReference type="InterPro" id="IPR002867">
    <property type="entry name" value="IBR_dom"/>
</dbReference>
<feature type="domain" description="RING-type" evidence="11">
    <location>
        <begin position="31"/>
        <end position="259"/>
    </location>
</feature>
<comment type="caution">
    <text evidence="12">The sequence shown here is derived from an EMBL/GenBank/DDBJ whole genome shotgun (WGS) entry which is preliminary data.</text>
</comment>
<gene>
    <name evidence="12" type="ORF">C1SCF055_LOCUS28347</name>
</gene>
<dbReference type="SMART" id="SM00647">
    <property type="entry name" value="IBR"/>
    <property type="match status" value="2"/>
</dbReference>
<dbReference type="Gene3D" id="3.30.40.10">
    <property type="entry name" value="Zinc/RING finger domain, C3HC4 (zinc finger)"/>
    <property type="match status" value="1"/>
</dbReference>
<name>A0A9P1D2B9_9DINO</name>
<dbReference type="InterPro" id="IPR044066">
    <property type="entry name" value="TRIAD_supradom"/>
</dbReference>
<dbReference type="InterPro" id="IPR001841">
    <property type="entry name" value="Znf_RING"/>
</dbReference>
<dbReference type="EMBL" id="CAMXCT020003097">
    <property type="protein sequence ID" value="CAL1155763.1"/>
    <property type="molecule type" value="Genomic_DNA"/>
</dbReference>
<keyword evidence="3" id="KW-0479">Metal-binding</keyword>
<dbReference type="GO" id="GO:0043161">
    <property type="term" value="P:proteasome-mediated ubiquitin-dependent protein catabolic process"/>
    <property type="evidence" value="ECO:0007669"/>
    <property type="project" value="TreeGrafter"/>
</dbReference>